<reference evidence="2" key="1">
    <citation type="submission" date="2021-06" db="EMBL/GenBank/DDBJ databases">
        <title>Updating the genus Pseudomonas: Description of 43 new species and partition of the Pseudomonas putida group.</title>
        <authorList>
            <person name="Girard L."/>
            <person name="Lood C."/>
            <person name="Vandamme P."/>
            <person name="Rokni-Zadeh H."/>
            <person name="van Noort V."/>
            <person name="Hofte M."/>
            <person name="Lavigne R."/>
            <person name="De Mot R."/>
        </authorList>
    </citation>
    <scope>NUCLEOTIDE SEQUENCE</scope>
    <source>
        <strain evidence="2">CMR12a</strain>
    </source>
</reference>
<evidence type="ECO:0008006" key="4">
    <source>
        <dbReference type="Google" id="ProtNLM"/>
    </source>
</evidence>
<organism evidence="2 3">
    <name type="scientific">Pseudomonas sessilinigenes</name>
    <dbReference type="NCBI Taxonomy" id="658629"/>
    <lineage>
        <taxon>Bacteria</taxon>
        <taxon>Pseudomonadati</taxon>
        <taxon>Pseudomonadota</taxon>
        <taxon>Gammaproteobacteria</taxon>
        <taxon>Pseudomonadales</taxon>
        <taxon>Pseudomonadaceae</taxon>
        <taxon>Pseudomonas</taxon>
    </lineage>
</organism>
<feature type="signal peptide" evidence="1">
    <location>
        <begin position="1"/>
        <end position="16"/>
    </location>
</feature>
<proteinExistence type="predicted"/>
<dbReference type="RefSeq" id="WP_068586529.1">
    <property type="nucleotide sequence ID" value="NZ_CP027706.1"/>
</dbReference>
<keyword evidence="1" id="KW-0732">Signal</keyword>
<gene>
    <name evidence="2" type="ORF">KSS89_23925</name>
</gene>
<accession>A0ABX8MPY5</accession>
<evidence type="ECO:0000313" key="3">
    <source>
        <dbReference type="Proteomes" id="UP000693952"/>
    </source>
</evidence>
<keyword evidence="3" id="KW-1185">Reference proteome</keyword>
<dbReference type="PROSITE" id="PS51257">
    <property type="entry name" value="PROKAR_LIPOPROTEIN"/>
    <property type="match status" value="1"/>
</dbReference>
<sequence>MNKSIPTLLFFSALLAACGPNKLVSDLPSPSGKYHVEVRQCPQSGSITWSEKIQVSILESGVSAACQSAVEALMQFDANESASQLQLEWVSDTELRAWLPGFNPEYGPSIAMYKPNNPIKVVFSPKP</sequence>
<evidence type="ECO:0000313" key="2">
    <source>
        <dbReference type="EMBL" id="QXH39256.1"/>
    </source>
</evidence>
<name>A0ABX8MPY5_9PSED</name>
<dbReference type="EMBL" id="CP077074">
    <property type="protein sequence ID" value="QXH39256.1"/>
    <property type="molecule type" value="Genomic_DNA"/>
</dbReference>
<feature type="chain" id="PRO_5045423783" description="Lipoprotein" evidence="1">
    <location>
        <begin position="17"/>
        <end position="127"/>
    </location>
</feature>
<protein>
    <recommendedName>
        <fullName evidence="4">Lipoprotein</fullName>
    </recommendedName>
</protein>
<dbReference type="Proteomes" id="UP000693952">
    <property type="component" value="Chromosome"/>
</dbReference>
<evidence type="ECO:0000256" key="1">
    <source>
        <dbReference type="SAM" id="SignalP"/>
    </source>
</evidence>